<dbReference type="Gene3D" id="3.90.1200.10">
    <property type="match status" value="1"/>
</dbReference>
<dbReference type="InterPro" id="IPR011009">
    <property type="entry name" value="Kinase-like_dom_sf"/>
</dbReference>
<evidence type="ECO:0000313" key="3">
    <source>
        <dbReference type="Proteomes" id="UP000766486"/>
    </source>
</evidence>
<organism evidence="2 3">
    <name type="scientific">Bionectria ochroleuca</name>
    <name type="common">Gliocladium roseum</name>
    <dbReference type="NCBI Taxonomy" id="29856"/>
    <lineage>
        <taxon>Eukaryota</taxon>
        <taxon>Fungi</taxon>
        <taxon>Dikarya</taxon>
        <taxon>Ascomycota</taxon>
        <taxon>Pezizomycotina</taxon>
        <taxon>Sordariomycetes</taxon>
        <taxon>Hypocreomycetidae</taxon>
        <taxon>Hypocreales</taxon>
        <taxon>Bionectriaceae</taxon>
        <taxon>Clonostachys</taxon>
    </lineage>
</organism>
<dbReference type="Pfam" id="PF01636">
    <property type="entry name" value="APH"/>
    <property type="match status" value="1"/>
</dbReference>
<dbReference type="Proteomes" id="UP000766486">
    <property type="component" value="Unassembled WGS sequence"/>
</dbReference>
<feature type="domain" description="Aminoglycoside phosphotransferase" evidence="1">
    <location>
        <begin position="64"/>
        <end position="294"/>
    </location>
</feature>
<dbReference type="SUPFAM" id="SSF56112">
    <property type="entry name" value="Protein kinase-like (PK-like)"/>
    <property type="match status" value="1"/>
</dbReference>
<gene>
    <name evidence="2" type="ORF">CLO192961_LOCUS187565</name>
</gene>
<dbReference type="PANTHER" id="PTHR21310">
    <property type="entry name" value="AMINOGLYCOSIDE PHOSPHOTRANSFERASE-RELATED-RELATED"/>
    <property type="match status" value="1"/>
</dbReference>
<dbReference type="InterPro" id="IPR002575">
    <property type="entry name" value="Aminoglycoside_PTrfase"/>
</dbReference>
<sequence length="411" mass="46586">MGKPSENWLGFAGMSPGSDKYQRIKLIISSADFNYLKLRAIESRREHDPNSPQQLDCGVNLIHFTSGFDNLVLELAFSDGICWVARIPHRPLEDAHKTSMLSEIATMRLISNHTTIPIPRIFGFNVSTGQSFGYPYIFMEYLDGQSLPSGIATSIPSEFHPKVAKQLANVFGQLQNLTFSRIGRIICGEEADQRPEIIPMTWHATPGPLETSFEYFYNQRQAENREALQMHPGDPDWRTACWVLKSALLRSIVEDRVRGPFPLCHLDLHYGNMLFDTEYNLVGLIDWSSAQAAPLEQLSVCPELIPFPGRTEEENKPILELRRLVIESIKEIEAQQVLKAPLDNPDIDLGNMKDQTRVSTYMASASAEITHRQYMASPRAILWVGKRVAKLMYGDAITWEQLREVYGTMDL</sequence>
<accession>A0ABY6U5L5</accession>
<dbReference type="PANTHER" id="PTHR21310:SF15">
    <property type="entry name" value="AMINOGLYCOSIDE PHOSPHOTRANSFERASE DOMAIN-CONTAINING PROTEIN"/>
    <property type="match status" value="1"/>
</dbReference>
<reference evidence="2 3" key="1">
    <citation type="submission" date="2019-06" db="EMBL/GenBank/DDBJ databases">
        <authorList>
            <person name="Broberg M."/>
        </authorList>
    </citation>
    <scope>NUCLEOTIDE SEQUENCE [LARGE SCALE GENOMIC DNA]</scope>
</reference>
<evidence type="ECO:0000313" key="2">
    <source>
        <dbReference type="EMBL" id="VUC26333.1"/>
    </source>
</evidence>
<evidence type="ECO:0000259" key="1">
    <source>
        <dbReference type="Pfam" id="PF01636"/>
    </source>
</evidence>
<name>A0ABY6U5L5_BIOOC</name>
<dbReference type="EMBL" id="CABFNS010000746">
    <property type="protein sequence ID" value="VUC26333.1"/>
    <property type="molecule type" value="Genomic_DNA"/>
</dbReference>
<protein>
    <recommendedName>
        <fullName evidence="1">Aminoglycoside phosphotransferase domain-containing protein</fullName>
    </recommendedName>
</protein>
<keyword evidence="3" id="KW-1185">Reference proteome</keyword>
<dbReference type="InterPro" id="IPR051678">
    <property type="entry name" value="AGP_Transferase"/>
</dbReference>
<comment type="caution">
    <text evidence="2">The sequence shown here is derived from an EMBL/GenBank/DDBJ whole genome shotgun (WGS) entry which is preliminary data.</text>
</comment>
<proteinExistence type="predicted"/>